<accession>A0ABU6Z2V7</accession>
<protein>
    <submittedName>
        <fullName evidence="3">Uncharacterized protein</fullName>
    </submittedName>
</protein>
<dbReference type="Proteomes" id="UP001341840">
    <property type="component" value="Unassembled WGS sequence"/>
</dbReference>
<evidence type="ECO:0000256" key="2">
    <source>
        <dbReference type="SAM" id="SignalP"/>
    </source>
</evidence>
<dbReference type="Pfam" id="PF06376">
    <property type="entry name" value="AGP"/>
    <property type="match status" value="1"/>
</dbReference>
<feature type="transmembrane region" description="Helical" evidence="1">
    <location>
        <begin position="57"/>
        <end position="73"/>
    </location>
</feature>
<sequence>MASSKKMVFFLGLIYAALVAVAAAEPATLTIDVNNPVSTTEDGHVIVTNGAASYDQAIAYVLMLLALVFTYLFH</sequence>
<evidence type="ECO:0000313" key="3">
    <source>
        <dbReference type="EMBL" id="MED6216262.1"/>
    </source>
</evidence>
<organism evidence="3 4">
    <name type="scientific">Stylosanthes scabra</name>
    <dbReference type="NCBI Taxonomy" id="79078"/>
    <lineage>
        <taxon>Eukaryota</taxon>
        <taxon>Viridiplantae</taxon>
        <taxon>Streptophyta</taxon>
        <taxon>Embryophyta</taxon>
        <taxon>Tracheophyta</taxon>
        <taxon>Spermatophyta</taxon>
        <taxon>Magnoliopsida</taxon>
        <taxon>eudicotyledons</taxon>
        <taxon>Gunneridae</taxon>
        <taxon>Pentapetalae</taxon>
        <taxon>rosids</taxon>
        <taxon>fabids</taxon>
        <taxon>Fabales</taxon>
        <taxon>Fabaceae</taxon>
        <taxon>Papilionoideae</taxon>
        <taxon>50 kb inversion clade</taxon>
        <taxon>dalbergioids sensu lato</taxon>
        <taxon>Dalbergieae</taxon>
        <taxon>Pterocarpus clade</taxon>
        <taxon>Stylosanthes</taxon>
    </lineage>
</organism>
<name>A0ABU6Z2V7_9FABA</name>
<evidence type="ECO:0000256" key="1">
    <source>
        <dbReference type="SAM" id="Phobius"/>
    </source>
</evidence>
<evidence type="ECO:0000313" key="4">
    <source>
        <dbReference type="Proteomes" id="UP001341840"/>
    </source>
</evidence>
<keyword evidence="1" id="KW-0812">Transmembrane</keyword>
<feature type="chain" id="PRO_5047456271" evidence="2">
    <location>
        <begin position="25"/>
        <end position="74"/>
    </location>
</feature>
<comment type="caution">
    <text evidence="3">The sequence shown here is derived from an EMBL/GenBank/DDBJ whole genome shotgun (WGS) entry which is preliminary data.</text>
</comment>
<dbReference type="EMBL" id="JASCZI010271872">
    <property type="protein sequence ID" value="MED6216262.1"/>
    <property type="molecule type" value="Genomic_DNA"/>
</dbReference>
<keyword evidence="2" id="KW-0732">Signal</keyword>
<keyword evidence="1" id="KW-0472">Membrane</keyword>
<reference evidence="3 4" key="1">
    <citation type="journal article" date="2023" name="Plants (Basel)">
        <title>Bridging the Gap: Combining Genomics and Transcriptomics Approaches to Understand Stylosanthes scabra, an Orphan Legume from the Brazilian Caatinga.</title>
        <authorList>
            <person name="Ferreira-Neto J.R.C."/>
            <person name="da Silva M.D."/>
            <person name="Binneck E."/>
            <person name="de Melo N.F."/>
            <person name="da Silva R.H."/>
            <person name="de Melo A.L.T.M."/>
            <person name="Pandolfi V."/>
            <person name="Bustamante F.O."/>
            <person name="Brasileiro-Vidal A.C."/>
            <person name="Benko-Iseppon A.M."/>
        </authorList>
    </citation>
    <scope>NUCLEOTIDE SEQUENCE [LARGE SCALE GENOMIC DNA]</scope>
    <source>
        <tissue evidence="3">Leaves</tissue>
    </source>
</reference>
<keyword evidence="4" id="KW-1185">Reference proteome</keyword>
<feature type="signal peptide" evidence="2">
    <location>
        <begin position="1"/>
        <end position="24"/>
    </location>
</feature>
<keyword evidence="1" id="KW-1133">Transmembrane helix</keyword>
<dbReference type="InterPro" id="IPR009424">
    <property type="entry name" value="AGP16/20/22/41"/>
</dbReference>
<proteinExistence type="predicted"/>
<gene>
    <name evidence="3" type="ORF">PIB30_005850</name>
</gene>